<evidence type="ECO:0000313" key="1">
    <source>
        <dbReference type="EMBL" id="KAE8301346.1"/>
    </source>
</evidence>
<dbReference type="RefSeq" id="XP_001707935.1">
    <property type="nucleotide sequence ID" value="XM_001707883.1"/>
</dbReference>
<dbReference type="PANTHER" id="PTHR10887">
    <property type="entry name" value="DNA2/NAM7 HELICASE FAMILY"/>
    <property type="match status" value="1"/>
</dbReference>
<dbReference type="KEGG" id="gla:GL50803_0016585"/>
<gene>
    <name evidence="1" type="ORF">GL50803_0016585</name>
</gene>
<dbReference type="EMBL" id="AACB03000005">
    <property type="protein sequence ID" value="KAE8301346.1"/>
    <property type="molecule type" value="Genomic_DNA"/>
</dbReference>
<dbReference type="SUPFAM" id="SSF52540">
    <property type="entry name" value="P-loop containing nucleoside triphosphate hydrolases"/>
    <property type="match status" value="1"/>
</dbReference>
<dbReference type="GO" id="GO:0003723">
    <property type="term" value="F:RNA binding"/>
    <property type="evidence" value="ECO:0000318"/>
    <property type="project" value="GO_Central"/>
</dbReference>
<dbReference type="Gene3D" id="3.40.50.300">
    <property type="entry name" value="P-loop containing nucleotide triphosphate hydrolases"/>
    <property type="match status" value="2"/>
</dbReference>
<reference evidence="1 2" key="1">
    <citation type="journal article" date="2007" name="Science">
        <title>Genomic minimalism in the early diverging intestinal parasite Giardia lamblia.</title>
        <authorList>
            <person name="Morrison H.G."/>
            <person name="McArthur A.G."/>
            <person name="Gillin F.D."/>
            <person name="Aley S.B."/>
            <person name="Adam R.D."/>
            <person name="Olsen G.J."/>
            <person name="Best A.A."/>
            <person name="Cande W.Z."/>
            <person name="Chen F."/>
            <person name="Cipriano M.J."/>
            <person name="Davids B.J."/>
            <person name="Dawson S.C."/>
            <person name="Elmendorf H.G."/>
            <person name="Hehl A.B."/>
            <person name="Holder M.E."/>
            <person name="Huse S.M."/>
            <person name="Kim U.U."/>
            <person name="Lasek-Nesselquist E."/>
            <person name="Manning G."/>
            <person name="Nigam A."/>
            <person name="Nixon J.E."/>
            <person name="Palm D."/>
            <person name="Passamaneck N.E."/>
            <person name="Prabhu A."/>
            <person name="Reich C.I."/>
            <person name="Reiner D.S."/>
            <person name="Samuelson J."/>
            <person name="Svard S.G."/>
            <person name="Sogin M.L."/>
        </authorList>
    </citation>
    <scope>NUCLEOTIDE SEQUENCE [LARGE SCALE GENOMIC DNA]</scope>
    <source>
        <strain evidence="1 2">WB C6</strain>
    </source>
</reference>
<dbReference type="HOGENOM" id="CLU_252474_0_0_1"/>
<dbReference type="VEuPathDB" id="GiardiaDB:GL50803_16585"/>
<dbReference type="GO" id="GO:0031048">
    <property type="term" value="P:regulatory ncRNA-mediated heterochromatin formation"/>
    <property type="evidence" value="ECO:0000318"/>
    <property type="project" value="GO_Central"/>
</dbReference>
<dbReference type="Proteomes" id="UP000001548">
    <property type="component" value="Unassembled WGS sequence"/>
</dbReference>
<protein>
    <submittedName>
        <fullName evidence="1">AAA domain-containing protein</fullName>
    </submittedName>
</protein>
<keyword evidence="2" id="KW-1185">Reference proteome</keyword>
<dbReference type="GO" id="GO:0031380">
    <property type="term" value="C:nuclear RNA-directed RNA polymerase complex"/>
    <property type="evidence" value="ECO:0000318"/>
    <property type="project" value="GO_Central"/>
</dbReference>
<accession>A8BCL7</accession>
<comment type="caution">
    <text evidence="1">The sequence shown here is derived from an EMBL/GenBank/DDBJ whole genome shotgun (WGS) entry which is preliminary data.</text>
</comment>
<dbReference type="PANTHER" id="PTHR10887:SF341">
    <property type="entry name" value="NFX1-TYPE ZINC FINGER-CONTAINING PROTEIN 1"/>
    <property type="match status" value="1"/>
</dbReference>
<dbReference type="GeneID" id="5700844"/>
<sequence>MAPTDEVALSLGVRTVDRGAPKPKFQHIWISPWLDGQHGSMDTKTLLRYKWTVDGVINDRDSSFPAALHAAFLHFAAPDIATLGRDHFFPPLLHSCDASQDHVETVAVKLRPIGGRAAHSDAYLWTELHSGMSAAGASEALLQHLLPVLRQRDSSDQALRHVVVASYVCASVLLYEGLVLGRLHYIANECADGRAFLVLANALELSLPACRGHLHVLDPCLSLLTRLLPYIPYCIDTEYPSRVVDLLRPRLRSGQPFLPADPTISGVYFTVHELVDPRKQFRSNQLINLCLNILVDAHRDPLIVSIPEGTTPSQNVRVRMLLVSCLFLLSALCIFEGYQQLSCIDYIESILSFRLLKDYNSPHRGTVLLSLVFDLLKTITNTGRMSVGVRLFLCEFIFALVTCSYYHHLPCIQASFYVDRTAKDKKMRYFRELMANKSQKDSSLSFQTLNECINMMLHGVVLGNIMHRYDTGTLFLCSTLLAPACSLGYLWVKSYHSLAEIYSAITVKLLSDSSTFCNPKHTIRGLTFEDSGRLALYVDEEAVRGRIRYGDNGRLEQYPFIYQVALPEKTIQAIYVARTCQLCSQLRKGMDDCTSTDKTTSVFNIQLAEAEFDTYMLREAYGAYAISPGSLAFYISWTHPSVSLHLDAAQCIAEYLLDLYYRRFDDMSPNFSALALGRYDKLRLPCNSCICYGYAAVSDRDPSYIEGAMGSIYQALTTMHRTPVHLRLSPASSADPRTSILIDISSIDLEVEPCRVTLTEPALEVGTQLVPRKQLLTEKTLRPSQFKALVYAVLSPLLLILGCPGSGKSTSLSLISKVLLLTKGADSKWIRTSLDIATGDAEWRAFSSAYASSIRTYASCLDMLTDIHLGMQLFLVAHSNNAADQLAKYILTADNWAAYTIPFTVRIGERSSDPFVRNFMPLQYLVNVATELRVTEIDFAEMQNEISSRPSRAFSALSKKILRYCEANRDSLPIRSRKYNLLKFILSDYMVYISWLMNHATIVVGTISGVSSRVQFLQKQSERFEGDPLDVRERGHQMIQTIVDVVGGKSTSKKANRRTANGDLAMRMINYRCQKNPARHIIIEEAARLAEHELALLLLLTFDKLILIGDVLQLPPLIQDCKLTSTAALDWSLFHRLCYSSREGIPIVTLEEQARSVPEIADLYRSLYESRLPKSCCIKGGLRDIPNVTFKSYVDLVILSEFKGRCFFCLPDNLDKPAVQRSQINNLLKNIHERIALCPPPIIQSSDTKKLLPDMTDTRNCCISEQEKNAALILLLRIVYRIISNSSAPQSKTLLLYSPAINAYEVSISVALLSLYHSQKQYILSDPVIAVLRNMCSDTTFTIDSDTHLKVRLNLDVETSDGYQGLEADVVFLSLSGPRGNEFRNNLCRSLVAVSRARRLFVCIGAVDQYDNQIWRNVSNTVPCPGVQTVM</sequence>
<evidence type="ECO:0000313" key="2">
    <source>
        <dbReference type="Proteomes" id="UP000001548"/>
    </source>
</evidence>
<dbReference type="STRING" id="184922.A8BCL7"/>
<dbReference type="OMA" id="RERGHQM"/>
<organism evidence="1 2">
    <name type="scientific">Giardia intestinalis (strain ATCC 50803 / WB clone C6)</name>
    <name type="common">Giardia lamblia</name>
    <dbReference type="NCBI Taxonomy" id="184922"/>
    <lineage>
        <taxon>Eukaryota</taxon>
        <taxon>Metamonada</taxon>
        <taxon>Diplomonadida</taxon>
        <taxon>Hexamitidae</taxon>
        <taxon>Giardiinae</taxon>
        <taxon>Giardia</taxon>
    </lineage>
</organism>
<name>A8BCL7_GIAIC</name>
<dbReference type="InterPro" id="IPR045055">
    <property type="entry name" value="DNA2/NAM7-like"/>
</dbReference>
<proteinExistence type="predicted"/>
<dbReference type="InterPro" id="IPR027417">
    <property type="entry name" value="P-loop_NTPase"/>
</dbReference>